<reference evidence="2 3" key="1">
    <citation type="submission" date="2023-01" db="EMBL/GenBank/DDBJ databases">
        <authorList>
            <person name="Kreplak J."/>
        </authorList>
    </citation>
    <scope>NUCLEOTIDE SEQUENCE [LARGE SCALE GENOMIC DNA]</scope>
</reference>
<proteinExistence type="predicted"/>
<protein>
    <submittedName>
        <fullName evidence="2">Uncharacterized protein</fullName>
    </submittedName>
</protein>
<feature type="region of interest" description="Disordered" evidence="1">
    <location>
        <begin position="16"/>
        <end position="38"/>
    </location>
</feature>
<feature type="compositionally biased region" description="Basic residues" evidence="1">
    <location>
        <begin position="16"/>
        <end position="29"/>
    </location>
</feature>
<organism evidence="2 3">
    <name type="scientific">Vicia faba</name>
    <name type="common">Broad bean</name>
    <name type="synonym">Faba vulgaris</name>
    <dbReference type="NCBI Taxonomy" id="3906"/>
    <lineage>
        <taxon>Eukaryota</taxon>
        <taxon>Viridiplantae</taxon>
        <taxon>Streptophyta</taxon>
        <taxon>Embryophyta</taxon>
        <taxon>Tracheophyta</taxon>
        <taxon>Spermatophyta</taxon>
        <taxon>Magnoliopsida</taxon>
        <taxon>eudicotyledons</taxon>
        <taxon>Gunneridae</taxon>
        <taxon>Pentapetalae</taxon>
        <taxon>rosids</taxon>
        <taxon>fabids</taxon>
        <taxon>Fabales</taxon>
        <taxon>Fabaceae</taxon>
        <taxon>Papilionoideae</taxon>
        <taxon>50 kb inversion clade</taxon>
        <taxon>NPAAA clade</taxon>
        <taxon>Hologalegina</taxon>
        <taxon>IRL clade</taxon>
        <taxon>Fabeae</taxon>
        <taxon>Vicia</taxon>
    </lineage>
</organism>
<dbReference type="Proteomes" id="UP001157006">
    <property type="component" value="Chromosome 4"/>
</dbReference>
<dbReference type="EMBL" id="OX451739">
    <property type="protein sequence ID" value="CAI8607846.1"/>
    <property type="molecule type" value="Genomic_DNA"/>
</dbReference>
<evidence type="ECO:0000313" key="3">
    <source>
        <dbReference type="Proteomes" id="UP001157006"/>
    </source>
</evidence>
<accession>A0AAV1ABR0</accession>
<dbReference type="AlphaFoldDB" id="A0AAV1ABR0"/>
<sequence>MRVQIKLDFELRMRRRPPLLPSPRRRPPVHKLLNSDAHQPSAQPLDFKFKVYSSRYTHFFGSIQSPKFRKIQKEKLGDMTIITLQQLVSSFRELWKMMVHLKHNVHLSHKKVHINQFPMKVVTNQLILLLPHQMMIWRLIAKQPYSKYTIWRDHQL</sequence>
<keyword evidence="3" id="KW-1185">Reference proteome</keyword>
<name>A0AAV1ABR0_VICFA</name>
<evidence type="ECO:0000313" key="2">
    <source>
        <dbReference type="EMBL" id="CAI8607846.1"/>
    </source>
</evidence>
<gene>
    <name evidence="2" type="ORF">VFH_IV057160</name>
</gene>
<evidence type="ECO:0000256" key="1">
    <source>
        <dbReference type="SAM" id="MobiDB-lite"/>
    </source>
</evidence>